<evidence type="ECO:0000256" key="5">
    <source>
        <dbReference type="ARBA" id="ARBA00022753"/>
    </source>
</evidence>
<dbReference type="InterPro" id="IPR001683">
    <property type="entry name" value="PX_dom"/>
</dbReference>
<evidence type="ECO:0000259" key="11">
    <source>
        <dbReference type="PROSITE" id="PS50195"/>
    </source>
</evidence>
<comment type="caution">
    <text evidence="12">The sequence shown here is derived from an EMBL/GenBank/DDBJ whole genome shotgun (WGS) entry which is preliminary data.</text>
</comment>
<evidence type="ECO:0000256" key="2">
    <source>
        <dbReference type="ARBA" id="ARBA00004177"/>
    </source>
</evidence>
<organism evidence="12 13">
    <name type="scientific">Byssochlamys spectabilis</name>
    <name type="common">Paecilomyces variotii</name>
    <dbReference type="NCBI Taxonomy" id="264951"/>
    <lineage>
        <taxon>Eukaryota</taxon>
        <taxon>Fungi</taxon>
        <taxon>Dikarya</taxon>
        <taxon>Ascomycota</taxon>
        <taxon>Pezizomycotina</taxon>
        <taxon>Eurotiomycetes</taxon>
        <taxon>Eurotiomycetidae</taxon>
        <taxon>Eurotiales</taxon>
        <taxon>Thermoascaceae</taxon>
        <taxon>Paecilomyces</taxon>
    </lineage>
</organism>
<dbReference type="Gene3D" id="3.30.1520.10">
    <property type="entry name" value="Phox-like domain"/>
    <property type="match status" value="1"/>
</dbReference>
<name>A0A443HPT0_BYSSP</name>
<sequence>MESANEEAGLQRRSPASSLSVSDNEGLVAASNSAGASSNTGTALSSSPGSSHSDNDQNNASKKERPISGVVPPYWRHYRNVSRTSQASFDGAAAITLEDHTEDPGAETSRGLWAKSVTIDDHVVVQGKTGVGAYVVWNCKIQTLDGGPMVLRLRYSEFDDLRQKLLQAFPNSKNALPPLPPKSMLFKFRPSFLEKRRERLEYFFNCVLLNPEFSGSPVLKDFIFAHIG</sequence>
<evidence type="ECO:0000256" key="7">
    <source>
        <dbReference type="ARBA" id="ARBA00033728"/>
    </source>
</evidence>
<dbReference type="GeneID" id="39596484"/>
<dbReference type="GO" id="GO:0005774">
    <property type="term" value="C:vacuolar membrane"/>
    <property type="evidence" value="ECO:0007669"/>
    <property type="project" value="UniProtKB-SubCell"/>
</dbReference>
<feature type="compositionally biased region" description="Low complexity" evidence="10">
    <location>
        <begin position="29"/>
        <end position="52"/>
    </location>
</feature>
<evidence type="ECO:0000256" key="1">
    <source>
        <dbReference type="ARBA" id="ARBA00004148"/>
    </source>
</evidence>
<dbReference type="GO" id="GO:0010008">
    <property type="term" value="C:endosome membrane"/>
    <property type="evidence" value="ECO:0007669"/>
    <property type="project" value="UniProtKB-SubCell"/>
</dbReference>
<dbReference type="GO" id="GO:0032266">
    <property type="term" value="F:phosphatidylinositol-3-phosphate binding"/>
    <property type="evidence" value="ECO:0007669"/>
    <property type="project" value="InterPro"/>
</dbReference>
<feature type="compositionally biased region" description="Polar residues" evidence="10">
    <location>
        <begin position="14"/>
        <end position="23"/>
    </location>
</feature>
<dbReference type="PROSITE" id="PS50195">
    <property type="entry name" value="PX"/>
    <property type="match status" value="1"/>
</dbReference>
<dbReference type="VEuPathDB" id="FungiDB:C8Q69DRAFT_306631"/>
<protein>
    <recommendedName>
        <fullName evidence="8">Endosomal/vacuolar adapter protein YPT35</fullName>
    </recommendedName>
    <alternativeName>
        <fullName evidence="9">PX domain-containing protein YPT35</fullName>
    </alternativeName>
</protein>
<dbReference type="EMBL" id="RCNU01000008">
    <property type="protein sequence ID" value="RWQ93848.1"/>
    <property type="molecule type" value="Genomic_DNA"/>
</dbReference>
<feature type="domain" description="PX" evidence="11">
    <location>
        <begin position="115"/>
        <end position="228"/>
    </location>
</feature>
<dbReference type="STRING" id="264951.A0A443HPT0"/>
<keyword evidence="5" id="KW-0967">Endosome</keyword>
<dbReference type="CDD" id="cd07280">
    <property type="entry name" value="PX_YPT35"/>
    <property type="match status" value="1"/>
</dbReference>
<keyword evidence="4" id="KW-0926">Vacuole</keyword>
<comment type="similarity">
    <text evidence="3">Belongs to the YPT35 family.</text>
</comment>
<comment type="subcellular location">
    <subcellularLocation>
        <location evidence="2">Endosome</location>
    </subcellularLocation>
    <subcellularLocation>
        <location evidence="1">Vacuole membrane</location>
        <topology evidence="1">Peripheral membrane protein</topology>
    </subcellularLocation>
</comment>
<evidence type="ECO:0000256" key="6">
    <source>
        <dbReference type="ARBA" id="ARBA00023136"/>
    </source>
</evidence>
<dbReference type="RefSeq" id="XP_028483493.1">
    <property type="nucleotide sequence ID" value="XM_028627207.1"/>
</dbReference>
<keyword evidence="6" id="KW-0472">Membrane</keyword>
<gene>
    <name evidence="12" type="ORF">C8Q69DRAFT_306631</name>
</gene>
<dbReference type="Pfam" id="PF00787">
    <property type="entry name" value="PX"/>
    <property type="match status" value="1"/>
</dbReference>
<dbReference type="InterPro" id="IPR037917">
    <property type="entry name" value="Ypt35_PX"/>
</dbReference>
<dbReference type="Proteomes" id="UP000283841">
    <property type="component" value="Unassembled WGS sequence"/>
</dbReference>
<comment type="function">
    <text evidence="7">Recruits the lipid transfer protein VPS13 to endosomal and vacuolar membranes.</text>
</comment>
<evidence type="ECO:0000313" key="13">
    <source>
        <dbReference type="Proteomes" id="UP000283841"/>
    </source>
</evidence>
<dbReference type="SMART" id="SM00312">
    <property type="entry name" value="PX"/>
    <property type="match status" value="1"/>
</dbReference>
<dbReference type="SUPFAM" id="SSF64268">
    <property type="entry name" value="PX domain"/>
    <property type="match status" value="1"/>
</dbReference>
<keyword evidence="13" id="KW-1185">Reference proteome</keyword>
<evidence type="ECO:0000256" key="3">
    <source>
        <dbReference type="ARBA" id="ARBA00007426"/>
    </source>
</evidence>
<feature type="region of interest" description="Disordered" evidence="10">
    <location>
        <begin position="1"/>
        <end position="69"/>
    </location>
</feature>
<dbReference type="AlphaFoldDB" id="A0A443HPT0"/>
<dbReference type="InterPro" id="IPR036871">
    <property type="entry name" value="PX_dom_sf"/>
</dbReference>
<accession>A0A443HPT0</accession>
<evidence type="ECO:0000313" key="12">
    <source>
        <dbReference type="EMBL" id="RWQ93848.1"/>
    </source>
</evidence>
<evidence type="ECO:0000256" key="10">
    <source>
        <dbReference type="SAM" id="MobiDB-lite"/>
    </source>
</evidence>
<dbReference type="PANTHER" id="PTHR10555">
    <property type="entry name" value="SORTING NEXIN"/>
    <property type="match status" value="1"/>
</dbReference>
<dbReference type="PANTHER" id="PTHR10555:SF170">
    <property type="entry name" value="FI18122P1"/>
    <property type="match status" value="1"/>
</dbReference>
<evidence type="ECO:0000256" key="9">
    <source>
        <dbReference type="ARBA" id="ARBA00033785"/>
    </source>
</evidence>
<proteinExistence type="inferred from homology"/>
<evidence type="ECO:0000256" key="8">
    <source>
        <dbReference type="ARBA" id="ARBA00033774"/>
    </source>
</evidence>
<reference evidence="12 13" key="1">
    <citation type="journal article" date="2018" name="Front. Microbiol.">
        <title>Genomic and genetic insights into a cosmopolitan fungus, Paecilomyces variotii (Eurotiales).</title>
        <authorList>
            <person name="Urquhart A.S."/>
            <person name="Mondo S.J."/>
            <person name="Makela M.R."/>
            <person name="Hane J.K."/>
            <person name="Wiebenga A."/>
            <person name="He G."/>
            <person name="Mihaltcheva S."/>
            <person name="Pangilinan J."/>
            <person name="Lipzen A."/>
            <person name="Barry K."/>
            <person name="de Vries R.P."/>
            <person name="Grigoriev I.V."/>
            <person name="Idnurm A."/>
        </authorList>
    </citation>
    <scope>NUCLEOTIDE SEQUENCE [LARGE SCALE GENOMIC DNA]</scope>
    <source>
        <strain evidence="12 13">CBS 101075</strain>
    </source>
</reference>
<evidence type="ECO:0000256" key="4">
    <source>
        <dbReference type="ARBA" id="ARBA00022554"/>
    </source>
</evidence>